<evidence type="ECO:0000313" key="3">
    <source>
        <dbReference type="Proteomes" id="UP000007842"/>
    </source>
</evidence>
<reference evidence="3" key="1">
    <citation type="submission" date="2011-12" db="EMBL/GenBank/DDBJ databases">
        <title>Complete genome sequence of Streptomyces cattleya strain DSM 46488.</title>
        <authorList>
            <person name="Ou H.-Y."/>
            <person name="Li P."/>
            <person name="Zhao C."/>
            <person name="O'Hagan D."/>
            <person name="Deng Z."/>
        </authorList>
    </citation>
    <scope>NUCLEOTIDE SEQUENCE [LARGE SCALE GENOMIC DNA]</scope>
    <source>
        <strain evidence="3">ATCC 35852 / DSM 46488 / JCM 4925 / NBRC 14057 / NRRL 8057</strain>
        <plasmid evidence="3">Plasmid pSCATT</plasmid>
    </source>
</reference>
<evidence type="ECO:0000256" key="1">
    <source>
        <dbReference type="SAM" id="MobiDB-lite"/>
    </source>
</evidence>
<organism evidence="2 3">
    <name type="scientific">Streptantibioticus cattleyicolor (strain ATCC 35852 / DSM 46488 / JCM 4925 / NBRC 14057 / NRRL 8057)</name>
    <name type="common">Streptomyces cattleya</name>
    <dbReference type="NCBI Taxonomy" id="1003195"/>
    <lineage>
        <taxon>Bacteria</taxon>
        <taxon>Bacillati</taxon>
        <taxon>Actinomycetota</taxon>
        <taxon>Actinomycetes</taxon>
        <taxon>Kitasatosporales</taxon>
        <taxon>Streptomycetaceae</taxon>
        <taxon>Streptantibioticus</taxon>
    </lineage>
</organism>
<dbReference type="HOGENOM" id="CLU_3104214_0_0_11"/>
<proteinExistence type="predicted"/>
<dbReference type="KEGG" id="scy:SCATT_p16260"/>
<dbReference type="PATRIC" id="fig|1003195.29.peg.7423"/>
<protein>
    <submittedName>
        <fullName evidence="2">Uncharacterized protein</fullName>
    </submittedName>
</protein>
<feature type="region of interest" description="Disordered" evidence="1">
    <location>
        <begin position="1"/>
        <end position="51"/>
    </location>
</feature>
<feature type="compositionally biased region" description="Polar residues" evidence="1">
    <location>
        <begin position="1"/>
        <end position="11"/>
    </location>
</feature>
<dbReference type="EMBL" id="CP003229">
    <property type="protein sequence ID" value="AEW99819.1"/>
    <property type="molecule type" value="Genomic_DNA"/>
</dbReference>
<sequence>MTLRPSDNSGRTPGAVGPAGEGAVCQAGRNVSGEPVIPPARPAAPRTVTGA</sequence>
<keyword evidence="2" id="KW-0614">Plasmid</keyword>
<keyword evidence="3" id="KW-1185">Reference proteome</keyword>
<evidence type="ECO:0000313" key="2">
    <source>
        <dbReference type="EMBL" id="AEW99819.1"/>
    </source>
</evidence>
<gene>
    <name evidence="2" type="ordered locus">SCATT_p16260</name>
</gene>
<accession>G8XHI2</accession>
<name>G8XHI2_STREN</name>
<geneLocation type="plasmid" evidence="2 3">
    <name>pSCATT</name>
</geneLocation>
<dbReference type="AlphaFoldDB" id="G8XHI2"/>
<feature type="compositionally biased region" description="Low complexity" evidence="1">
    <location>
        <begin position="13"/>
        <end position="24"/>
    </location>
</feature>
<dbReference type="Proteomes" id="UP000007842">
    <property type="component" value="Plasmid pSCATT"/>
</dbReference>